<accession>A0A9X0C5A3</accession>
<evidence type="ECO:0000313" key="2">
    <source>
        <dbReference type="Proteomes" id="UP001149954"/>
    </source>
</evidence>
<proteinExistence type="predicted"/>
<organism evidence="1 2">
    <name type="scientific">Penicillium fimorum</name>
    <dbReference type="NCBI Taxonomy" id="1882269"/>
    <lineage>
        <taxon>Eukaryota</taxon>
        <taxon>Fungi</taxon>
        <taxon>Dikarya</taxon>
        <taxon>Ascomycota</taxon>
        <taxon>Pezizomycotina</taxon>
        <taxon>Eurotiomycetes</taxon>
        <taxon>Eurotiomycetidae</taxon>
        <taxon>Eurotiales</taxon>
        <taxon>Aspergillaceae</taxon>
        <taxon>Penicillium</taxon>
    </lineage>
</organism>
<keyword evidence="2" id="KW-1185">Reference proteome</keyword>
<comment type="caution">
    <text evidence="1">The sequence shown here is derived from an EMBL/GenBank/DDBJ whole genome shotgun (WGS) entry which is preliminary data.</text>
</comment>
<sequence length="65" mass="7317">MWLSKLSVRSSVLSLTPSTLSPGLTFSGIITLPVNDPETTKRVIYFLYQQTYEDHGQDGQQKKNT</sequence>
<dbReference type="Proteomes" id="UP001149954">
    <property type="component" value="Unassembled WGS sequence"/>
</dbReference>
<dbReference type="OrthoDB" id="6359816at2759"/>
<reference evidence="1" key="1">
    <citation type="submission" date="2022-12" db="EMBL/GenBank/DDBJ databases">
        <authorList>
            <person name="Petersen C."/>
        </authorList>
    </citation>
    <scope>NUCLEOTIDE SEQUENCE</scope>
    <source>
        <strain evidence="1">IBT 29495</strain>
    </source>
</reference>
<evidence type="ECO:0000313" key="1">
    <source>
        <dbReference type="EMBL" id="KAJ5502175.1"/>
    </source>
</evidence>
<protein>
    <submittedName>
        <fullName evidence="1">Uncharacterized protein</fullName>
    </submittedName>
</protein>
<dbReference type="EMBL" id="JAPWDS010000003">
    <property type="protein sequence ID" value="KAJ5502175.1"/>
    <property type="molecule type" value="Genomic_DNA"/>
</dbReference>
<reference evidence="1" key="2">
    <citation type="journal article" date="2023" name="IMA Fungus">
        <title>Comparative genomic study of the Penicillium genus elucidates a diverse pangenome and 15 lateral gene transfer events.</title>
        <authorList>
            <person name="Petersen C."/>
            <person name="Sorensen T."/>
            <person name="Nielsen M.R."/>
            <person name="Sondergaard T.E."/>
            <person name="Sorensen J.L."/>
            <person name="Fitzpatrick D.A."/>
            <person name="Frisvad J.C."/>
            <person name="Nielsen K.L."/>
        </authorList>
    </citation>
    <scope>NUCLEOTIDE SEQUENCE</scope>
    <source>
        <strain evidence="1">IBT 29495</strain>
    </source>
</reference>
<dbReference type="AlphaFoldDB" id="A0A9X0C5A3"/>
<name>A0A9X0C5A3_9EURO</name>
<gene>
    <name evidence="1" type="ORF">N7463_005049</name>
</gene>